<dbReference type="PANTHER" id="PTHR43639">
    <property type="entry name" value="OXIDOREDUCTASE, SHORT-CHAIN DEHYDROGENASE/REDUCTASE FAMILY (AFU_ORTHOLOGUE AFUA_5G02870)"/>
    <property type="match status" value="1"/>
</dbReference>
<evidence type="ECO:0000256" key="2">
    <source>
        <dbReference type="ARBA" id="ARBA00023002"/>
    </source>
</evidence>
<dbReference type="EMBL" id="CP019239">
    <property type="protein sequence ID" value="APW44307.1"/>
    <property type="molecule type" value="Genomic_DNA"/>
</dbReference>
<sequence length="258" mass="27775">MQSPSNALASYPSLRDQRVFVTGGGTGIGAAIVSAFAEQGAKVAFVDVAEQESAALAKHLAAQGHTVWWRTCDVRDVAALQRTIAQAEQELGDFSTLVNNVARDDRHTLESVTPEYWDERMAVNQRPAFFAIQSVVPGMRRLGGGSIINLGSTGWQTKGSAYPCYAVAKSSANGLTRGLADSLGADRIRVNTVSPGWVMTERQIKLWLNAEGEAEIKRNQCLPDKLQPSDVARMVLFLASADGAMCSAQEFKVDAGWS</sequence>
<dbReference type="FunFam" id="3.40.50.720:FF:000084">
    <property type="entry name" value="Short-chain dehydrogenase reductase"/>
    <property type="match status" value="1"/>
</dbReference>
<dbReference type="AlphaFoldDB" id="A0A1P8KE49"/>
<gene>
    <name evidence="3" type="ORF">RS694_18440</name>
</gene>
<organism evidence="3 4">
    <name type="scientific">Rhodoferax saidenbachensis</name>
    <dbReference type="NCBI Taxonomy" id="1484693"/>
    <lineage>
        <taxon>Bacteria</taxon>
        <taxon>Pseudomonadati</taxon>
        <taxon>Pseudomonadota</taxon>
        <taxon>Betaproteobacteria</taxon>
        <taxon>Burkholderiales</taxon>
        <taxon>Comamonadaceae</taxon>
        <taxon>Rhodoferax</taxon>
    </lineage>
</organism>
<dbReference type="Pfam" id="PF13561">
    <property type="entry name" value="adh_short_C2"/>
    <property type="match status" value="1"/>
</dbReference>
<evidence type="ECO:0000313" key="3">
    <source>
        <dbReference type="EMBL" id="APW44307.1"/>
    </source>
</evidence>
<accession>A0A1P8KE49</accession>
<evidence type="ECO:0000313" key="4">
    <source>
        <dbReference type="Proteomes" id="UP000186110"/>
    </source>
</evidence>
<proteinExistence type="inferred from homology"/>
<dbReference type="STRING" id="1484693.RS694_18440"/>
<name>A0A1P8KE49_9BURK</name>
<dbReference type="KEGG" id="rsb:RS694_18440"/>
<reference evidence="3 4" key="1">
    <citation type="submission" date="2017-01" db="EMBL/GenBank/DDBJ databases">
        <authorList>
            <person name="Mah S.A."/>
            <person name="Swanson W.J."/>
            <person name="Moy G.W."/>
            <person name="Vacquier V.D."/>
        </authorList>
    </citation>
    <scope>NUCLEOTIDE SEQUENCE [LARGE SCALE GENOMIC DNA]</scope>
    <source>
        <strain evidence="3 4">DSM 22694</strain>
    </source>
</reference>
<dbReference type="Gene3D" id="3.40.50.720">
    <property type="entry name" value="NAD(P)-binding Rossmann-like Domain"/>
    <property type="match status" value="1"/>
</dbReference>
<dbReference type="PROSITE" id="PS00061">
    <property type="entry name" value="ADH_SHORT"/>
    <property type="match status" value="1"/>
</dbReference>
<dbReference type="PRINTS" id="PR00081">
    <property type="entry name" value="GDHRDH"/>
</dbReference>
<dbReference type="eggNOG" id="COG1028">
    <property type="taxonomic scope" value="Bacteria"/>
</dbReference>
<dbReference type="RefSeq" id="WP_029706516.1">
    <property type="nucleotide sequence ID" value="NZ_CP019239.1"/>
</dbReference>
<dbReference type="PRINTS" id="PR00080">
    <property type="entry name" value="SDRFAMILY"/>
</dbReference>
<keyword evidence="4" id="KW-1185">Reference proteome</keyword>
<dbReference type="Proteomes" id="UP000186110">
    <property type="component" value="Chromosome"/>
</dbReference>
<dbReference type="InterPro" id="IPR002347">
    <property type="entry name" value="SDR_fam"/>
</dbReference>
<protein>
    <submittedName>
        <fullName evidence="3">3-oxoacyl-ACP reductase</fullName>
    </submittedName>
</protein>
<dbReference type="PANTHER" id="PTHR43639:SF1">
    <property type="entry name" value="SHORT-CHAIN DEHYDROGENASE_REDUCTASE FAMILY PROTEIN"/>
    <property type="match status" value="1"/>
</dbReference>
<dbReference type="InterPro" id="IPR020904">
    <property type="entry name" value="Sc_DH/Rdtase_CS"/>
</dbReference>
<dbReference type="SUPFAM" id="SSF51735">
    <property type="entry name" value="NAD(P)-binding Rossmann-fold domains"/>
    <property type="match status" value="1"/>
</dbReference>
<evidence type="ECO:0000256" key="1">
    <source>
        <dbReference type="ARBA" id="ARBA00006484"/>
    </source>
</evidence>
<dbReference type="CDD" id="cd05233">
    <property type="entry name" value="SDR_c"/>
    <property type="match status" value="1"/>
</dbReference>
<dbReference type="InterPro" id="IPR036291">
    <property type="entry name" value="NAD(P)-bd_dom_sf"/>
</dbReference>
<dbReference type="GO" id="GO:0016491">
    <property type="term" value="F:oxidoreductase activity"/>
    <property type="evidence" value="ECO:0007669"/>
    <property type="project" value="UniProtKB-KW"/>
</dbReference>
<comment type="similarity">
    <text evidence="1">Belongs to the short-chain dehydrogenases/reductases (SDR) family.</text>
</comment>
<keyword evidence="2" id="KW-0560">Oxidoreductase</keyword>